<reference evidence="1 2" key="2">
    <citation type="journal article" date="2022" name="Mol. Ecol. Resour.">
        <title>The genomes of chicory, endive, great burdock and yacon provide insights into Asteraceae paleo-polyploidization history and plant inulin production.</title>
        <authorList>
            <person name="Fan W."/>
            <person name="Wang S."/>
            <person name="Wang H."/>
            <person name="Wang A."/>
            <person name="Jiang F."/>
            <person name="Liu H."/>
            <person name="Zhao H."/>
            <person name="Xu D."/>
            <person name="Zhang Y."/>
        </authorList>
    </citation>
    <scope>NUCLEOTIDE SEQUENCE [LARGE SCALE GENOMIC DNA]</scope>
    <source>
        <strain evidence="2">cv. Niubang</strain>
    </source>
</reference>
<protein>
    <submittedName>
        <fullName evidence="1">Uncharacterized protein</fullName>
    </submittedName>
</protein>
<dbReference type="Proteomes" id="UP001055879">
    <property type="component" value="Linkage Group LG15"/>
</dbReference>
<name>A0ACB8XQP5_ARCLA</name>
<comment type="caution">
    <text evidence="1">The sequence shown here is derived from an EMBL/GenBank/DDBJ whole genome shotgun (WGS) entry which is preliminary data.</text>
</comment>
<sequence>MKGEIRDKASHPSLPTIFSNLDHQPPCPPPRFPVSHYLTTTSDEADNKKEFNTTNDGASIEVIRRPRGRPPGSRNKPKPQPKPPVIITQQPDSCMSPYVLEVPDGLDIVSAVTRFCNHRDTGLCVLSGCGTVSNVSFRQPTTTTITFHGCFELLSISATVLPSPPSAPFANRFAISLAGPQGQTVGGAVTGPLLAAGTVYIVAASFNNPLYQRLPIEEEDDPESVSGGVDGGRHHAAPSTAADSVLSMYSCQPPSDVIWAPTPRQALPHSPLY</sequence>
<evidence type="ECO:0000313" key="2">
    <source>
        <dbReference type="Proteomes" id="UP001055879"/>
    </source>
</evidence>
<keyword evidence="2" id="KW-1185">Reference proteome</keyword>
<gene>
    <name evidence="1" type="ORF">L6452_38692</name>
</gene>
<reference evidence="2" key="1">
    <citation type="journal article" date="2022" name="Mol. Ecol. Resour.">
        <title>The genomes of chicory, endive, great burdock and yacon provide insights into Asteraceae palaeo-polyploidization history and plant inulin production.</title>
        <authorList>
            <person name="Fan W."/>
            <person name="Wang S."/>
            <person name="Wang H."/>
            <person name="Wang A."/>
            <person name="Jiang F."/>
            <person name="Liu H."/>
            <person name="Zhao H."/>
            <person name="Xu D."/>
            <person name="Zhang Y."/>
        </authorList>
    </citation>
    <scope>NUCLEOTIDE SEQUENCE [LARGE SCALE GENOMIC DNA]</scope>
    <source>
        <strain evidence="2">cv. Niubang</strain>
    </source>
</reference>
<proteinExistence type="predicted"/>
<evidence type="ECO:0000313" key="1">
    <source>
        <dbReference type="EMBL" id="KAI3672597.1"/>
    </source>
</evidence>
<accession>A0ACB8XQP5</accession>
<dbReference type="EMBL" id="CM042061">
    <property type="protein sequence ID" value="KAI3672597.1"/>
    <property type="molecule type" value="Genomic_DNA"/>
</dbReference>
<organism evidence="1 2">
    <name type="scientific">Arctium lappa</name>
    <name type="common">Greater burdock</name>
    <name type="synonym">Lappa major</name>
    <dbReference type="NCBI Taxonomy" id="4217"/>
    <lineage>
        <taxon>Eukaryota</taxon>
        <taxon>Viridiplantae</taxon>
        <taxon>Streptophyta</taxon>
        <taxon>Embryophyta</taxon>
        <taxon>Tracheophyta</taxon>
        <taxon>Spermatophyta</taxon>
        <taxon>Magnoliopsida</taxon>
        <taxon>eudicotyledons</taxon>
        <taxon>Gunneridae</taxon>
        <taxon>Pentapetalae</taxon>
        <taxon>asterids</taxon>
        <taxon>campanulids</taxon>
        <taxon>Asterales</taxon>
        <taxon>Asteraceae</taxon>
        <taxon>Carduoideae</taxon>
        <taxon>Cardueae</taxon>
        <taxon>Arctiinae</taxon>
        <taxon>Arctium</taxon>
    </lineage>
</organism>